<dbReference type="GO" id="GO:0008973">
    <property type="term" value="F:phosphopentomutase activity"/>
    <property type="evidence" value="ECO:0007669"/>
    <property type="project" value="TreeGrafter"/>
</dbReference>
<dbReference type="InterPro" id="IPR005845">
    <property type="entry name" value="A-D-PHexomutase_a/b/a-II"/>
</dbReference>
<dbReference type="Pfam" id="PF02879">
    <property type="entry name" value="PGM_PMM_II"/>
    <property type="match status" value="1"/>
</dbReference>
<keyword evidence="5 7" id="KW-0460">Magnesium</keyword>
<dbReference type="Proteomes" id="UP001221217">
    <property type="component" value="Unassembled WGS sequence"/>
</dbReference>
<dbReference type="InterPro" id="IPR005843">
    <property type="entry name" value="A-D-PHexomutase_C"/>
</dbReference>
<reference evidence="12 13" key="1">
    <citation type="submission" date="2022-12" db="EMBL/GenBank/DDBJ databases">
        <title>Metagenome assembled genome from gulf of manar.</title>
        <authorList>
            <person name="Kohli P."/>
            <person name="Pk S."/>
            <person name="Venkata Ramana C."/>
            <person name="Sasikala C."/>
        </authorList>
    </citation>
    <scope>NUCLEOTIDE SEQUENCE [LARGE SCALE GENOMIC DNA]</scope>
    <source>
        <strain evidence="12">JB008</strain>
    </source>
</reference>
<dbReference type="PANTHER" id="PTHR45745:SF1">
    <property type="entry name" value="PHOSPHOGLUCOMUTASE 2B-RELATED"/>
    <property type="match status" value="1"/>
</dbReference>
<evidence type="ECO:0000259" key="11">
    <source>
        <dbReference type="Pfam" id="PF02880"/>
    </source>
</evidence>
<comment type="caution">
    <text evidence="12">The sequence shown here is derived from an EMBL/GenBank/DDBJ whole genome shotgun (WGS) entry which is preliminary data.</text>
</comment>
<dbReference type="GO" id="GO:0000287">
    <property type="term" value="F:magnesium ion binding"/>
    <property type="evidence" value="ECO:0007669"/>
    <property type="project" value="InterPro"/>
</dbReference>
<evidence type="ECO:0000256" key="6">
    <source>
        <dbReference type="ARBA" id="ARBA00023235"/>
    </source>
</evidence>
<dbReference type="Pfam" id="PF00408">
    <property type="entry name" value="PGM_PMM_IV"/>
    <property type="match status" value="1"/>
</dbReference>
<evidence type="ECO:0000256" key="7">
    <source>
        <dbReference type="RuleBase" id="RU004326"/>
    </source>
</evidence>
<dbReference type="InterPro" id="IPR005844">
    <property type="entry name" value="A-D-PHexomutase_a/b/a-I"/>
</dbReference>
<dbReference type="AlphaFoldDB" id="A0AAJ1IGJ5"/>
<dbReference type="SUPFAM" id="SSF53738">
    <property type="entry name" value="Phosphoglucomutase, first 3 domains"/>
    <property type="match status" value="3"/>
</dbReference>
<evidence type="ECO:0000256" key="1">
    <source>
        <dbReference type="ARBA" id="ARBA00001946"/>
    </source>
</evidence>
<keyword evidence="4 7" id="KW-0479">Metal-binding</keyword>
<dbReference type="Pfam" id="PF02878">
    <property type="entry name" value="PGM_PMM_I"/>
    <property type="match status" value="1"/>
</dbReference>
<dbReference type="Gene3D" id="3.40.120.10">
    <property type="entry name" value="Alpha-D-Glucose-1,6-Bisphosphate, subunit A, domain 3"/>
    <property type="match status" value="3"/>
</dbReference>
<evidence type="ECO:0000313" key="13">
    <source>
        <dbReference type="Proteomes" id="UP001221217"/>
    </source>
</evidence>
<dbReference type="InterPro" id="IPR036900">
    <property type="entry name" value="A-D-PHexomutase_C_sf"/>
</dbReference>
<dbReference type="GO" id="GO:0005975">
    <property type="term" value="P:carbohydrate metabolic process"/>
    <property type="evidence" value="ECO:0007669"/>
    <property type="project" value="InterPro"/>
</dbReference>
<protein>
    <submittedName>
        <fullName evidence="12">Phospho-sugar mutase</fullName>
    </submittedName>
</protein>
<evidence type="ECO:0000256" key="4">
    <source>
        <dbReference type="ARBA" id="ARBA00022723"/>
    </source>
</evidence>
<dbReference type="InterPro" id="IPR005846">
    <property type="entry name" value="A-D-PHexomutase_a/b/a-III"/>
</dbReference>
<evidence type="ECO:0000256" key="2">
    <source>
        <dbReference type="ARBA" id="ARBA00010231"/>
    </source>
</evidence>
<dbReference type="InterPro" id="IPR005841">
    <property type="entry name" value="Alpha-D-phosphohexomutase_SF"/>
</dbReference>
<feature type="domain" description="Alpha-D-phosphohexomutase alpha/beta/alpha" evidence="11">
    <location>
        <begin position="325"/>
        <end position="450"/>
    </location>
</feature>
<keyword evidence="3" id="KW-0597">Phosphoprotein</keyword>
<dbReference type="InterPro" id="IPR016066">
    <property type="entry name" value="A-D-PHexomutase_CS"/>
</dbReference>
<dbReference type="PROSITE" id="PS00710">
    <property type="entry name" value="PGM_PMM"/>
    <property type="match status" value="1"/>
</dbReference>
<dbReference type="Gene3D" id="3.30.310.50">
    <property type="entry name" value="Alpha-D-phosphohexomutase, C-terminal domain"/>
    <property type="match status" value="1"/>
</dbReference>
<evidence type="ECO:0000259" key="8">
    <source>
        <dbReference type="Pfam" id="PF00408"/>
    </source>
</evidence>
<evidence type="ECO:0000256" key="5">
    <source>
        <dbReference type="ARBA" id="ARBA00022842"/>
    </source>
</evidence>
<dbReference type="CDD" id="cd05799">
    <property type="entry name" value="PGM2"/>
    <property type="match status" value="1"/>
</dbReference>
<dbReference type="PANTHER" id="PTHR45745">
    <property type="entry name" value="PHOSPHOMANNOMUTASE 45A"/>
    <property type="match status" value="1"/>
</dbReference>
<dbReference type="Pfam" id="PF02880">
    <property type="entry name" value="PGM_PMM_III"/>
    <property type="match status" value="1"/>
</dbReference>
<name>A0AAJ1IGJ5_9SPIO</name>
<sequence>MDNKELELKAEEYLGLEENEYFRNEMQQVLDKKDWENLNDRFYTELSFGTGGLRGVIGGGYNRMNAFTVRKATQGLADYINRAVENGSVVIAYDSRNFSDVFAKEAALTLCANGIKTSVFSSLRPTPELSYAVRELNATAGIVVTASHNPPEYNGYKVYWSDGCQVTPPHDTGIIDMVRAVEKPKASLPENEALESGMLKYIDSEIDDKYVNMVKSYFFNAELVKEKGGELNVVYTPLHGTGTMLVERILGECGIEVNTVPEQREPDGDFPTVDYPNPEEASAMKLALELGEKTRADLVLGTDPDADRLGIAVPGEDGKFRLVTGNQLGCLLGDYIFSVLKSNGKMPPNPRLVKTIVTTDLQKLIAESYGVETYDVLTGFKYIGEKIKEFETSGESYVFGGEESYGYLLETEVRDKDAVSAAVITAEMALYDRSRGMSLLDHLNDIYERFGFFKEIQIAKTFKGQAGVEKIKGLMNSLRENNPEKLGGSPVMIVKDYKLRVESDKTNGSEKKIELPESNVLQFILEDGTIVTARPSGTEPKIKFYASCRADKGLALKDAEAEVEAKLEKLSNDIESLCK</sequence>
<organism evidence="12 13">
    <name type="scientific">Candidatus Thalassospirochaeta sargassi</name>
    <dbReference type="NCBI Taxonomy" id="3119039"/>
    <lineage>
        <taxon>Bacteria</taxon>
        <taxon>Pseudomonadati</taxon>
        <taxon>Spirochaetota</taxon>
        <taxon>Spirochaetia</taxon>
        <taxon>Spirochaetales</taxon>
        <taxon>Spirochaetaceae</taxon>
        <taxon>Candidatus Thalassospirochaeta</taxon>
    </lineage>
</organism>
<dbReference type="SUPFAM" id="SSF55957">
    <property type="entry name" value="Phosphoglucomutase, C-terminal domain"/>
    <property type="match status" value="1"/>
</dbReference>
<feature type="domain" description="Alpha-D-phosphohexomutase alpha/beta/alpha" evidence="9">
    <location>
        <begin position="47"/>
        <end position="182"/>
    </location>
</feature>
<feature type="domain" description="Alpha-D-phosphohexomutase C-terminal" evidence="8">
    <location>
        <begin position="515"/>
        <end position="554"/>
    </location>
</feature>
<dbReference type="EMBL" id="JAQQAL010000010">
    <property type="protein sequence ID" value="MDC7225816.1"/>
    <property type="molecule type" value="Genomic_DNA"/>
</dbReference>
<dbReference type="GO" id="GO:0006166">
    <property type="term" value="P:purine ribonucleoside salvage"/>
    <property type="evidence" value="ECO:0007669"/>
    <property type="project" value="TreeGrafter"/>
</dbReference>
<evidence type="ECO:0000313" key="12">
    <source>
        <dbReference type="EMBL" id="MDC7225816.1"/>
    </source>
</evidence>
<evidence type="ECO:0000259" key="10">
    <source>
        <dbReference type="Pfam" id="PF02879"/>
    </source>
</evidence>
<evidence type="ECO:0000259" key="9">
    <source>
        <dbReference type="Pfam" id="PF02878"/>
    </source>
</evidence>
<comment type="similarity">
    <text evidence="2 7">Belongs to the phosphohexose mutase family.</text>
</comment>
<proteinExistence type="inferred from homology"/>
<dbReference type="InterPro" id="IPR016055">
    <property type="entry name" value="A-D-PHexomutase_a/b/a-I/II/III"/>
</dbReference>
<evidence type="ECO:0000256" key="3">
    <source>
        <dbReference type="ARBA" id="ARBA00022553"/>
    </source>
</evidence>
<accession>A0AAJ1IGJ5</accession>
<gene>
    <name evidence="12" type="ORF">PQJ61_03510</name>
</gene>
<dbReference type="PRINTS" id="PR00509">
    <property type="entry name" value="PGMPMM"/>
</dbReference>
<comment type="cofactor">
    <cofactor evidence="1">
        <name>Mg(2+)</name>
        <dbReference type="ChEBI" id="CHEBI:18420"/>
    </cofactor>
</comment>
<feature type="domain" description="Alpha-D-phosphohexomutase alpha/beta/alpha" evidence="10">
    <location>
        <begin position="208"/>
        <end position="312"/>
    </location>
</feature>
<keyword evidence="6" id="KW-0413">Isomerase</keyword>